<dbReference type="PANTHER" id="PTHR30346">
    <property type="entry name" value="TRANSCRIPTIONAL DUAL REGULATOR HCAR-RELATED"/>
    <property type="match status" value="1"/>
</dbReference>
<dbReference type="InterPro" id="IPR036388">
    <property type="entry name" value="WH-like_DNA-bd_sf"/>
</dbReference>
<name>A0A075NXJ7_9ALTE</name>
<evidence type="ECO:0000313" key="16">
    <source>
        <dbReference type="Proteomes" id="UP000264779"/>
    </source>
</evidence>
<dbReference type="SUPFAM" id="SSF53850">
    <property type="entry name" value="Periplasmic binding protein-like II"/>
    <property type="match status" value="1"/>
</dbReference>
<dbReference type="InterPro" id="IPR000847">
    <property type="entry name" value="LysR_HTH_N"/>
</dbReference>
<dbReference type="EMBL" id="CP008849">
    <property type="protein sequence ID" value="AIF98178.1"/>
    <property type="molecule type" value="Genomic_DNA"/>
</dbReference>
<dbReference type="GO" id="GO:0003700">
    <property type="term" value="F:DNA-binding transcription factor activity"/>
    <property type="evidence" value="ECO:0007669"/>
    <property type="project" value="InterPro"/>
</dbReference>
<reference evidence="11 14" key="1">
    <citation type="submission" date="2014-06" db="EMBL/GenBank/DDBJ databases">
        <title>Genomes of Alteromonas australica, a world apart.</title>
        <authorList>
            <person name="Gonzaga A."/>
            <person name="Lopez-Perez M."/>
            <person name="Rodriguez-Valera F."/>
        </authorList>
    </citation>
    <scope>NUCLEOTIDE SEQUENCE [LARGE SCALE GENOMIC DNA]</scope>
    <source>
        <strain evidence="11 14">H 17</strain>
    </source>
</reference>
<keyword evidence="5" id="KW-0028">Amino-acid biosynthesis</keyword>
<feature type="domain" description="HTH lysR-type" evidence="10">
    <location>
        <begin position="2"/>
        <end position="59"/>
    </location>
</feature>
<evidence type="ECO:0000256" key="1">
    <source>
        <dbReference type="ARBA" id="ARBA00004496"/>
    </source>
</evidence>
<evidence type="ECO:0000256" key="7">
    <source>
        <dbReference type="ARBA" id="ARBA00023125"/>
    </source>
</evidence>
<dbReference type="GO" id="GO:0009086">
    <property type="term" value="P:methionine biosynthetic process"/>
    <property type="evidence" value="ECO:0007669"/>
    <property type="project" value="UniProtKB-KW"/>
</dbReference>
<proteinExistence type="inferred from homology"/>
<dbReference type="SUPFAM" id="SSF46785">
    <property type="entry name" value="Winged helix' DNA-binding domain"/>
    <property type="match status" value="1"/>
</dbReference>
<accession>A0A075NXJ7</accession>
<evidence type="ECO:0000256" key="4">
    <source>
        <dbReference type="ARBA" id="ARBA00022490"/>
    </source>
</evidence>
<dbReference type="CDD" id="cd08441">
    <property type="entry name" value="PBP2_MetR"/>
    <property type="match status" value="1"/>
</dbReference>
<dbReference type="PANTHER" id="PTHR30346:SF28">
    <property type="entry name" value="HTH-TYPE TRANSCRIPTIONAL REGULATOR CYNR"/>
    <property type="match status" value="1"/>
</dbReference>
<evidence type="ECO:0000313" key="13">
    <source>
        <dbReference type="EMBL" id="HBU51266.1"/>
    </source>
</evidence>
<reference evidence="15 16" key="2">
    <citation type="journal article" date="2018" name="Nat. Biotechnol.">
        <title>A standardized bacterial taxonomy based on genome phylogeny substantially revises the tree of life.</title>
        <authorList>
            <person name="Parks D.H."/>
            <person name="Chuvochina M."/>
            <person name="Waite D.W."/>
            <person name="Rinke C."/>
            <person name="Skarshewski A."/>
            <person name="Chaumeil P.A."/>
            <person name="Hugenholtz P."/>
        </authorList>
    </citation>
    <scope>NUCLEOTIDE SEQUENCE [LARGE SCALE GENOMIC DNA]</scope>
    <source>
        <strain evidence="13">UBA11621</strain>
        <strain evidence="12">UBA11978</strain>
    </source>
</reference>
<protein>
    <recommendedName>
        <fullName evidence="3">HTH-type transcriptional regulator MetR</fullName>
    </recommendedName>
</protein>
<dbReference type="Pfam" id="PF03466">
    <property type="entry name" value="LysR_substrate"/>
    <property type="match status" value="1"/>
</dbReference>
<dbReference type="PATRIC" id="fig|589873.4.peg.1172"/>
<evidence type="ECO:0000256" key="5">
    <source>
        <dbReference type="ARBA" id="ARBA00022605"/>
    </source>
</evidence>
<evidence type="ECO:0000313" key="14">
    <source>
        <dbReference type="Proteomes" id="UP000056090"/>
    </source>
</evidence>
<keyword evidence="4" id="KW-0963">Cytoplasm</keyword>
<evidence type="ECO:0000313" key="11">
    <source>
        <dbReference type="EMBL" id="AIF98178.1"/>
    </source>
</evidence>
<dbReference type="STRING" id="589873.EP12_05440"/>
<keyword evidence="8" id="KW-0804">Transcription</keyword>
<evidence type="ECO:0000256" key="6">
    <source>
        <dbReference type="ARBA" id="ARBA00023015"/>
    </source>
</evidence>
<gene>
    <name evidence="12" type="ORF">DCW74_01990</name>
    <name evidence="13" type="ORF">DEB45_08390</name>
    <name evidence="11" type="ORF">EP13_05365</name>
</gene>
<dbReference type="GO" id="GO:0005737">
    <property type="term" value="C:cytoplasm"/>
    <property type="evidence" value="ECO:0007669"/>
    <property type="project" value="UniProtKB-SubCell"/>
</dbReference>
<dbReference type="GeneID" id="78254359"/>
<organism evidence="11 14">
    <name type="scientific">Alteromonas australica</name>
    <dbReference type="NCBI Taxonomy" id="589873"/>
    <lineage>
        <taxon>Bacteria</taxon>
        <taxon>Pseudomonadati</taxon>
        <taxon>Pseudomonadota</taxon>
        <taxon>Gammaproteobacteria</taxon>
        <taxon>Alteromonadales</taxon>
        <taxon>Alteromonadaceae</taxon>
        <taxon>Alteromonas/Salinimonas group</taxon>
        <taxon>Alteromonas</taxon>
    </lineage>
</organism>
<evidence type="ECO:0000313" key="15">
    <source>
        <dbReference type="Proteomes" id="UP000263517"/>
    </source>
</evidence>
<dbReference type="RefSeq" id="WP_044056369.1">
    <property type="nucleotide sequence ID" value="NZ_CAJXAX010000007.1"/>
</dbReference>
<dbReference type="KEGG" id="aal:EP13_05365"/>
<evidence type="ECO:0000313" key="12">
    <source>
        <dbReference type="EMBL" id="HAW74487.1"/>
    </source>
</evidence>
<dbReference type="Pfam" id="PF00126">
    <property type="entry name" value="HTH_1"/>
    <property type="match status" value="1"/>
</dbReference>
<dbReference type="OrthoDB" id="155872at2"/>
<evidence type="ECO:0000259" key="10">
    <source>
        <dbReference type="PROSITE" id="PS50931"/>
    </source>
</evidence>
<evidence type="ECO:0000256" key="8">
    <source>
        <dbReference type="ARBA" id="ARBA00023163"/>
    </source>
</evidence>
<dbReference type="PROSITE" id="PS50931">
    <property type="entry name" value="HTH_LYSR"/>
    <property type="match status" value="1"/>
</dbReference>
<dbReference type="eggNOG" id="COG0583">
    <property type="taxonomic scope" value="Bacteria"/>
</dbReference>
<dbReference type="GO" id="GO:0003677">
    <property type="term" value="F:DNA binding"/>
    <property type="evidence" value="ECO:0007669"/>
    <property type="project" value="UniProtKB-KW"/>
</dbReference>
<keyword evidence="6" id="KW-0805">Transcription regulation</keyword>
<keyword evidence="14" id="KW-1185">Reference proteome</keyword>
<dbReference type="Gene3D" id="1.10.10.10">
    <property type="entry name" value="Winged helix-like DNA-binding domain superfamily/Winged helix DNA-binding domain"/>
    <property type="match status" value="1"/>
</dbReference>
<dbReference type="GO" id="GO:0032993">
    <property type="term" value="C:protein-DNA complex"/>
    <property type="evidence" value="ECO:0007669"/>
    <property type="project" value="TreeGrafter"/>
</dbReference>
<dbReference type="Proteomes" id="UP000264779">
    <property type="component" value="Unassembled WGS sequence"/>
</dbReference>
<keyword evidence="7" id="KW-0238">DNA-binding</keyword>
<evidence type="ECO:0000256" key="9">
    <source>
        <dbReference type="ARBA" id="ARBA00023167"/>
    </source>
</evidence>
<dbReference type="KEGG" id="aaus:EP12_05440"/>
<evidence type="ECO:0000256" key="2">
    <source>
        <dbReference type="ARBA" id="ARBA00009437"/>
    </source>
</evidence>
<comment type="subcellular location">
    <subcellularLocation>
        <location evidence="1">Cytoplasm</location>
    </subcellularLocation>
</comment>
<dbReference type="InterPro" id="IPR005119">
    <property type="entry name" value="LysR_subst-bd"/>
</dbReference>
<keyword evidence="9" id="KW-0486">Methionine biosynthesis</keyword>
<comment type="similarity">
    <text evidence="2">Belongs to the LysR transcriptional regulatory family.</text>
</comment>
<evidence type="ECO:0000256" key="3">
    <source>
        <dbReference type="ARBA" id="ARBA00019365"/>
    </source>
</evidence>
<dbReference type="InterPro" id="IPR036390">
    <property type="entry name" value="WH_DNA-bd_sf"/>
</dbReference>
<dbReference type="InterPro" id="IPR037406">
    <property type="entry name" value="MetR_PBP2"/>
</dbReference>
<dbReference type="EMBL" id="DNAN01000069">
    <property type="protein sequence ID" value="HAW74487.1"/>
    <property type="molecule type" value="Genomic_DNA"/>
</dbReference>
<dbReference type="Gene3D" id="3.40.190.10">
    <property type="entry name" value="Periplasmic binding protein-like II"/>
    <property type="match status" value="1"/>
</dbReference>
<dbReference type="Proteomes" id="UP000263517">
    <property type="component" value="Unassembled WGS sequence"/>
</dbReference>
<sequence>MIDRHHLKIVRAIETHGTMTEAANALFLTQSALSHAMKKVEKDFGVPLWRKEGRRLVLTQAGKSLLNLAQRVLPQFEHTEAQLRRMAEGKQGTLRIGMECNPCFEWLLKVVAPFLKAYPDVDVDVKRAVTFGGLQALHGYDIDILLTPDPLELPSISYKGVFDYEQVLVMNAQHPLTQYDIIEPEYLAHETLITYPVEESRLDIFSHFLHPANRTVKQHRQIETTEIILQMVAAGRGVTALPKWLIEESKDYANLAYRSLGKQGVQKTLYLGYRKEDDPFQLVDAFIQLASQP</sequence>
<dbReference type="EMBL" id="DONK01000121">
    <property type="protein sequence ID" value="HBU51266.1"/>
    <property type="molecule type" value="Genomic_DNA"/>
</dbReference>
<dbReference type="Proteomes" id="UP000056090">
    <property type="component" value="Chromosome"/>
</dbReference>
<dbReference type="AlphaFoldDB" id="A0A075NXJ7"/>